<evidence type="ECO:0000256" key="13">
    <source>
        <dbReference type="ARBA" id="ARBA00045102"/>
    </source>
</evidence>
<dbReference type="InterPro" id="IPR032421">
    <property type="entry name" value="PMT_4TMC"/>
</dbReference>
<evidence type="ECO:0000313" key="17">
    <source>
        <dbReference type="Proteomes" id="UP000183365"/>
    </source>
</evidence>
<feature type="transmembrane region" description="Helical" evidence="14">
    <location>
        <begin position="693"/>
        <end position="710"/>
    </location>
</feature>
<keyword evidence="10 14" id="KW-1133">Transmembrane helix</keyword>
<evidence type="ECO:0000256" key="2">
    <source>
        <dbReference type="ARBA" id="ARBA00004922"/>
    </source>
</evidence>
<dbReference type="VEuPathDB" id="FungiDB:HGUI_00392"/>
<dbReference type="InterPro" id="IPR036300">
    <property type="entry name" value="MIR_dom_sf"/>
</dbReference>
<dbReference type="Pfam" id="PF16192">
    <property type="entry name" value="PMT_4TMC"/>
    <property type="match status" value="1"/>
</dbReference>
<comment type="similarity">
    <text evidence="3 14">Belongs to the glycosyltransferase 39 family.</text>
</comment>
<evidence type="ECO:0000256" key="3">
    <source>
        <dbReference type="ARBA" id="ARBA00007222"/>
    </source>
</evidence>
<evidence type="ECO:0000313" key="16">
    <source>
        <dbReference type="EMBL" id="SGZ38192.1"/>
    </source>
</evidence>
<dbReference type="Gene3D" id="2.80.10.50">
    <property type="match status" value="1"/>
</dbReference>
<evidence type="ECO:0000256" key="10">
    <source>
        <dbReference type="ARBA" id="ARBA00022989"/>
    </source>
</evidence>
<evidence type="ECO:0000256" key="1">
    <source>
        <dbReference type="ARBA" id="ARBA00004477"/>
    </source>
</evidence>
<comment type="function">
    <text evidence="14">Transfers mannose from Dol-P-mannose to Ser or Thr residues on proteins.</text>
</comment>
<dbReference type="OrthoDB" id="292747at2759"/>
<feature type="transmembrane region" description="Helical" evidence="14">
    <location>
        <begin position="248"/>
        <end position="265"/>
    </location>
</feature>
<feature type="transmembrane region" description="Helical" evidence="14">
    <location>
        <begin position="635"/>
        <end position="655"/>
    </location>
</feature>
<protein>
    <recommendedName>
        <fullName evidence="4 14">Dolichyl-phosphate-mannose--protein mannosyltransferase</fullName>
        <ecNumber evidence="4 14">2.4.1.109</ecNumber>
    </recommendedName>
</protein>
<dbReference type="SMART" id="SM00472">
    <property type="entry name" value="MIR"/>
    <property type="match status" value="3"/>
</dbReference>
<reference evidence="17" key="1">
    <citation type="submission" date="2016-11" db="EMBL/GenBank/DDBJ databases">
        <authorList>
            <person name="Guldener U."/>
        </authorList>
    </citation>
    <scope>NUCLEOTIDE SEQUENCE [LARGE SCALE GENOMIC DNA]</scope>
</reference>
<evidence type="ECO:0000256" key="8">
    <source>
        <dbReference type="ARBA" id="ARBA00022737"/>
    </source>
</evidence>
<keyword evidence="17" id="KW-1185">Reference proteome</keyword>
<accession>A0A1L0AVP5</accession>
<proteinExistence type="inferred from homology"/>
<feature type="transmembrane region" description="Helical" evidence="14">
    <location>
        <begin position="129"/>
        <end position="151"/>
    </location>
</feature>
<keyword evidence="11 14" id="KW-0472">Membrane</keyword>
<dbReference type="Proteomes" id="UP000183365">
    <property type="component" value="Unassembled WGS sequence"/>
</dbReference>
<keyword evidence="8" id="KW-0677">Repeat</keyword>
<keyword evidence="7 14" id="KW-0812">Transmembrane</keyword>
<dbReference type="PANTHER" id="PTHR10050">
    <property type="entry name" value="DOLICHYL-PHOSPHATE-MANNOSE--PROTEIN MANNOSYLTRANSFERASE"/>
    <property type="match status" value="1"/>
</dbReference>
<evidence type="ECO:0000259" key="15">
    <source>
        <dbReference type="PROSITE" id="PS50919"/>
    </source>
</evidence>
<dbReference type="UniPathway" id="UPA00378"/>
<evidence type="ECO:0000256" key="6">
    <source>
        <dbReference type="ARBA" id="ARBA00022679"/>
    </source>
</evidence>
<evidence type="ECO:0000256" key="9">
    <source>
        <dbReference type="ARBA" id="ARBA00022824"/>
    </source>
</evidence>
<feature type="transmembrane region" description="Helical" evidence="14">
    <location>
        <begin position="196"/>
        <end position="228"/>
    </location>
</feature>
<dbReference type="EMBL" id="FQNF01000005">
    <property type="protein sequence ID" value="SGZ38192.1"/>
    <property type="molecule type" value="Genomic_DNA"/>
</dbReference>
<evidence type="ECO:0000256" key="11">
    <source>
        <dbReference type="ARBA" id="ARBA00023136"/>
    </source>
</evidence>
<evidence type="ECO:0000256" key="4">
    <source>
        <dbReference type="ARBA" id="ARBA00012839"/>
    </source>
</evidence>
<gene>
    <name evidence="16" type="ORF">HGUI_00392</name>
</gene>
<evidence type="ECO:0000256" key="5">
    <source>
        <dbReference type="ARBA" id="ARBA00022676"/>
    </source>
</evidence>
<dbReference type="PROSITE" id="PS50919">
    <property type="entry name" value="MIR"/>
    <property type="match status" value="1"/>
</dbReference>
<sequence>MKRFFSLFRILNFFENPKKFSKYILTPYLIYCIAYYIRSDDESQYSLNNRSIWDEAHFGKFAKYYITENLYHDVHPPLGKMMNFIFLKYVGNFPKDTDYNFESGSVYPPNVDFVKIRECQWVMNSLTNVFVYFSGIALFDYVTGLFLAVMYTFEIGNILLGKFILLDTILMMFTVSSFMCICFLHKYRHFRFERWLWSLLLGFSLGCVLSVKWVGLFIYLSAGCYIIYNLMDGFYFNGLSGTIKTTLMYAVNLILIPIIIYTECFRVHFSILKKSGPDDGNFPLNIQLNLEENKIMNSDQNDILNDVAYYSDVTLRSNSWNPILLHSHYQVYPGGSRQRQVTGYGHLDNNNDWIFYPPRDLPEDQSKILKNESIIRIMHKNLMTNLHTHDVPSAIDFENYEVSGYGSLEVGDFKDNWMIELVNEVEGDGIYPILSRFKLKNIEMDCYLTVSGNLLPNWGFKQNEIVCKPCDSFTSSSRLKSLVKMVLPSFSWIVDDRSNEWVIEYHNRTIDIDERLIKSRTFEKPDQNFLENFLIVNYKMHKTNNALVPDDDKLDPLASSPFYWPFNYKGLRMNGWGQSKRDIRYYLIYGVYQCWVGTICLVISLLAGGFKLLNIADSFSRYPEINPPELQVSKFMFWFPIICYFAHYLPFILMARVTYVHHYLPCLFFKTVIICNVFKLIRIKFKKNRNLDVLFVLINFAAVIVTYMYFKCFAQGMSGLSLNYKNLELLPSWNLV</sequence>
<dbReference type="AlphaFoldDB" id="A0A1L0AVP5"/>
<evidence type="ECO:0000256" key="12">
    <source>
        <dbReference type="ARBA" id="ARBA00045085"/>
    </source>
</evidence>
<dbReference type="SUPFAM" id="SSF82109">
    <property type="entry name" value="MIR domain"/>
    <property type="match status" value="1"/>
</dbReference>
<dbReference type="GO" id="GO:0005789">
    <property type="term" value="C:endoplasmic reticulum membrane"/>
    <property type="evidence" value="ECO:0007669"/>
    <property type="project" value="UniProtKB-SubCell"/>
</dbReference>
<dbReference type="InterPro" id="IPR003342">
    <property type="entry name" value="ArnT-like_N"/>
</dbReference>
<organism evidence="16 17">
    <name type="scientific">Hanseniaspora guilliermondii</name>
    <dbReference type="NCBI Taxonomy" id="56406"/>
    <lineage>
        <taxon>Eukaryota</taxon>
        <taxon>Fungi</taxon>
        <taxon>Dikarya</taxon>
        <taxon>Ascomycota</taxon>
        <taxon>Saccharomycotina</taxon>
        <taxon>Saccharomycetes</taxon>
        <taxon>Saccharomycodales</taxon>
        <taxon>Saccharomycodaceae</taxon>
        <taxon>Hanseniaspora</taxon>
    </lineage>
</organism>
<feature type="transmembrane region" description="Helical" evidence="14">
    <location>
        <begin position="586"/>
        <end position="615"/>
    </location>
</feature>
<dbReference type="PANTHER" id="PTHR10050:SF46">
    <property type="entry name" value="PROTEIN O-MANNOSYL-TRANSFERASE 2"/>
    <property type="match status" value="1"/>
</dbReference>
<dbReference type="Pfam" id="PF02815">
    <property type="entry name" value="MIR"/>
    <property type="match status" value="1"/>
</dbReference>
<keyword evidence="5 14" id="KW-0328">Glycosyltransferase</keyword>
<keyword evidence="9 14" id="KW-0256">Endoplasmic reticulum</keyword>
<feature type="transmembrane region" description="Helical" evidence="14">
    <location>
        <begin position="163"/>
        <end position="184"/>
    </location>
</feature>
<dbReference type="InterPro" id="IPR016093">
    <property type="entry name" value="MIR_motif"/>
</dbReference>
<comment type="pathway">
    <text evidence="2 14">Protein modification; protein glycosylation.</text>
</comment>
<comment type="catalytic activity">
    <reaction evidence="13 14">
        <text>a di-trans,poly-cis-dolichyl beta-D-mannosyl phosphate + L-seryl-[protein] = 3-O-(alpha-D-mannosyl)-L-seryl-[protein] + a di-trans,poly-cis-dolichyl phosphate + H(+)</text>
        <dbReference type="Rhea" id="RHEA:17377"/>
        <dbReference type="Rhea" id="RHEA-COMP:9863"/>
        <dbReference type="Rhea" id="RHEA-COMP:13546"/>
        <dbReference type="Rhea" id="RHEA-COMP:19498"/>
        <dbReference type="Rhea" id="RHEA-COMP:19501"/>
        <dbReference type="ChEBI" id="CHEBI:15378"/>
        <dbReference type="ChEBI" id="CHEBI:29999"/>
        <dbReference type="ChEBI" id="CHEBI:57683"/>
        <dbReference type="ChEBI" id="CHEBI:58211"/>
        <dbReference type="ChEBI" id="CHEBI:137321"/>
        <dbReference type="EC" id="2.4.1.109"/>
    </reaction>
</comment>
<keyword evidence="6 14" id="KW-0808">Transferase</keyword>
<feature type="domain" description="MIR" evidence="15">
    <location>
        <begin position="366"/>
        <end position="422"/>
    </location>
</feature>
<evidence type="ECO:0000256" key="7">
    <source>
        <dbReference type="ARBA" id="ARBA00022692"/>
    </source>
</evidence>
<name>A0A1L0AVP5_9ASCO</name>
<comment type="catalytic activity">
    <reaction evidence="12 14">
        <text>a di-trans,poly-cis-dolichyl beta-D-mannosyl phosphate + L-threonyl-[protein] = 3-O-(alpha-D-mannosyl)-L-threonyl-[protein] + a di-trans,poly-cis-dolichyl phosphate + H(+)</text>
        <dbReference type="Rhea" id="RHEA:53396"/>
        <dbReference type="Rhea" id="RHEA-COMP:11060"/>
        <dbReference type="Rhea" id="RHEA-COMP:13547"/>
        <dbReference type="Rhea" id="RHEA-COMP:19498"/>
        <dbReference type="Rhea" id="RHEA-COMP:19501"/>
        <dbReference type="ChEBI" id="CHEBI:15378"/>
        <dbReference type="ChEBI" id="CHEBI:30013"/>
        <dbReference type="ChEBI" id="CHEBI:57683"/>
        <dbReference type="ChEBI" id="CHEBI:58211"/>
        <dbReference type="ChEBI" id="CHEBI:137323"/>
        <dbReference type="EC" id="2.4.1.109"/>
    </reaction>
</comment>
<dbReference type="InterPro" id="IPR027005">
    <property type="entry name" value="PMT-like"/>
</dbReference>
<evidence type="ECO:0000256" key="14">
    <source>
        <dbReference type="RuleBase" id="RU367007"/>
    </source>
</evidence>
<dbReference type="GO" id="GO:0004169">
    <property type="term" value="F:dolichyl-phosphate-mannose-protein mannosyltransferase activity"/>
    <property type="evidence" value="ECO:0007669"/>
    <property type="project" value="UniProtKB-UniRule"/>
</dbReference>
<dbReference type="Pfam" id="PF02366">
    <property type="entry name" value="PMT"/>
    <property type="match status" value="1"/>
</dbReference>
<dbReference type="EC" id="2.4.1.109" evidence="4 14"/>
<comment type="subcellular location">
    <subcellularLocation>
        <location evidence="1 14">Endoplasmic reticulum membrane</location>
        <topology evidence="1 14">Multi-pass membrane protein</topology>
    </subcellularLocation>
</comment>